<reference evidence="1 3" key="2">
    <citation type="journal article" date="2013" name="Nature">
        <title>Insights into bilaterian evolution from three spiralian genomes.</title>
        <authorList>
            <person name="Simakov O."/>
            <person name="Marletaz F."/>
            <person name="Cho S.J."/>
            <person name="Edsinger-Gonzales E."/>
            <person name="Havlak P."/>
            <person name="Hellsten U."/>
            <person name="Kuo D.H."/>
            <person name="Larsson T."/>
            <person name="Lv J."/>
            <person name="Arendt D."/>
            <person name="Savage R."/>
            <person name="Osoegawa K."/>
            <person name="de Jong P."/>
            <person name="Grimwood J."/>
            <person name="Chapman J.A."/>
            <person name="Shapiro H."/>
            <person name="Aerts A."/>
            <person name="Otillar R.P."/>
            <person name="Terry A.Y."/>
            <person name="Boore J.L."/>
            <person name="Grigoriev I.V."/>
            <person name="Lindberg D.R."/>
            <person name="Seaver E.C."/>
            <person name="Weisblat D.A."/>
            <person name="Putnam N.H."/>
            <person name="Rokhsar D.S."/>
        </authorList>
    </citation>
    <scope>NUCLEOTIDE SEQUENCE</scope>
    <source>
        <strain evidence="1 3">I ESC-2004</strain>
    </source>
</reference>
<proteinExistence type="predicted"/>
<reference evidence="2" key="3">
    <citation type="submission" date="2015-06" db="UniProtKB">
        <authorList>
            <consortium name="EnsemblMetazoa"/>
        </authorList>
    </citation>
    <scope>IDENTIFICATION</scope>
</reference>
<evidence type="ECO:0008006" key="4">
    <source>
        <dbReference type="Google" id="ProtNLM"/>
    </source>
</evidence>
<organism evidence="1">
    <name type="scientific">Capitella teleta</name>
    <name type="common">Polychaete worm</name>
    <dbReference type="NCBI Taxonomy" id="283909"/>
    <lineage>
        <taxon>Eukaryota</taxon>
        <taxon>Metazoa</taxon>
        <taxon>Spiralia</taxon>
        <taxon>Lophotrochozoa</taxon>
        <taxon>Annelida</taxon>
        <taxon>Polychaeta</taxon>
        <taxon>Sedentaria</taxon>
        <taxon>Scolecida</taxon>
        <taxon>Capitellidae</taxon>
        <taxon>Capitella</taxon>
    </lineage>
</organism>
<dbReference type="OrthoDB" id="10072198at2759"/>
<dbReference type="InterPro" id="IPR036691">
    <property type="entry name" value="Endo/exonu/phosph_ase_sf"/>
</dbReference>
<dbReference type="EnsemblMetazoa" id="CapteT189154">
    <property type="protein sequence ID" value="CapteP189154"/>
    <property type="gene ID" value="CapteG189154"/>
</dbReference>
<dbReference type="SUPFAM" id="SSF56219">
    <property type="entry name" value="DNase I-like"/>
    <property type="match status" value="1"/>
</dbReference>
<evidence type="ECO:0000313" key="3">
    <source>
        <dbReference type="Proteomes" id="UP000014760"/>
    </source>
</evidence>
<dbReference type="PANTHER" id="PTHR46670">
    <property type="entry name" value="ENDO/EXONUCLEASE/PHOSPHATASE DOMAIN-CONTAINING PROTEIN"/>
    <property type="match status" value="1"/>
</dbReference>
<keyword evidence="3" id="KW-1185">Reference proteome</keyword>
<dbReference type="Gene3D" id="3.60.10.10">
    <property type="entry name" value="Endonuclease/exonuclease/phosphatase"/>
    <property type="match status" value="1"/>
</dbReference>
<gene>
    <name evidence="1" type="ORF">CAPTEDRAFT_189154</name>
</gene>
<dbReference type="EMBL" id="KB301424">
    <property type="protein sequence ID" value="ELU05529.1"/>
    <property type="molecule type" value="Genomic_DNA"/>
</dbReference>
<accession>R7UG73</accession>
<dbReference type="HOGENOM" id="CLU_078893_0_0_1"/>
<dbReference type="EMBL" id="AMQN01023383">
    <property type="status" value="NOT_ANNOTATED_CDS"/>
    <property type="molecule type" value="Genomic_DNA"/>
</dbReference>
<protein>
    <recommendedName>
        <fullName evidence="4">Endonuclease/exonuclease/phosphatase domain-containing protein</fullName>
    </recommendedName>
</protein>
<evidence type="ECO:0000313" key="1">
    <source>
        <dbReference type="EMBL" id="ELU05529.1"/>
    </source>
</evidence>
<evidence type="ECO:0000313" key="2">
    <source>
        <dbReference type="EnsemblMetazoa" id="CapteP189154"/>
    </source>
</evidence>
<name>R7UG73_CAPTE</name>
<dbReference type="AlphaFoldDB" id="R7UG73"/>
<dbReference type="PANTHER" id="PTHR46670:SF3">
    <property type="entry name" value="ENDONUCLEASE_EXONUCLEASE_PHOSPHATASE DOMAIN-CONTAINING PROTEIN"/>
    <property type="match status" value="1"/>
</dbReference>
<reference evidence="3" key="1">
    <citation type="submission" date="2012-12" db="EMBL/GenBank/DDBJ databases">
        <authorList>
            <person name="Hellsten U."/>
            <person name="Grimwood J."/>
            <person name="Chapman J.A."/>
            <person name="Shapiro H."/>
            <person name="Aerts A."/>
            <person name="Otillar R.P."/>
            <person name="Terry A.Y."/>
            <person name="Boore J.L."/>
            <person name="Simakov O."/>
            <person name="Marletaz F."/>
            <person name="Cho S.-J."/>
            <person name="Edsinger-Gonzales E."/>
            <person name="Havlak P."/>
            <person name="Kuo D.-H."/>
            <person name="Larsson T."/>
            <person name="Lv J."/>
            <person name="Arendt D."/>
            <person name="Savage R."/>
            <person name="Osoegawa K."/>
            <person name="de Jong P."/>
            <person name="Lindberg D.R."/>
            <person name="Seaver E.C."/>
            <person name="Weisblat D.A."/>
            <person name="Putnam N.H."/>
            <person name="Grigoriev I.V."/>
            <person name="Rokhsar D.S."/>
        </authorList>
    </citation>
    <scope>NUCLEOTIDE SEQUENCE</scope>
    <source>
        <strain evidence="3">I ESC-2004</strain>
    </source>
</reference>
<sequence length="273" mass="30134">MTALSSTVIKALAGNAPTRVKAEIYKRLKELGIAADRPTKRGTKGFGRGAIPVWINGSPGHSANPTVNKARGSNPCNLISIPRAPRQTSHHRQFTIGLLNARSAKQNDQNADKPREIHDLIVDRGLDSLVITETWLREGDVDNIAVWDMTPNVRNTSICVVAVYRPPNCSQPAFLSDFSDLLGNVIAEFSNIVIMGDFNINVASPSPYADRLKTILYDFNFQQHVTDATHVNGHTIDLIISLTHEHLSIKVIDVDSAFECSLILLKMRFKCNK</sequence>
<dbReference type="Proteomes" id="UP000014760">
    <property type="component" value="Unassembled WGS sequence"/>
</dbReference>